<protein>
    <submittedName>
        <fullName evidence="1">Uncharacterized protein</fullName>
    </submittedName>
</protein>
<accession>A0A368TC21</accession>
<evidence type="ECO:0000313" key="2">
    <source>
        <dbReference type="Proteomes" id="UP000253318"/>
    </source>
</evidence>
<dbReference type="Proteomes" id="UP000253318">
    <property type="component" value="Unassembled WGS sequence"/>
</dbReference>
<proteinExistence type="predicted"/>
<sequence length="568" mass="62447">MRLVFTNADQDTFDEYRSLFITRTLAHCRAQGTTVPRAALEILLDFKYGEPDEGGDGLLARWNEDDVAALLLGWLPEEAVQTPPPLRDLRAALDAWYGFLQANGWLDPRSDGRDALLATMDELADAYRQAVDNPEQHRIAKYLQRALLDSDVDVDDPEQLADFEAGIDAGDLPVDEETLAGIAEGSIEAPKAPVDGIGRVGYVWRAPRLLEGDELAAAMEAAPTLARLRRESPDELSKDSEEAWLQAYDAVGPAIAEGLGLDAGSFEDAFGLDPEEFVVAAVTVLFTERPPLPAPVVLELVAEAAGALDDDEPLTDDLTDRFGPLVDTVIAELEKLGVLERDAACEEAEDAGEPVLRLTPLGEWIGYEELSADDYVIRTFEELMAENAEVLVERAASGQPSADVDLDDWIESRDTATAVRELVEVARRTDDCGHRFVVACATREHAAAARPVYESLREDPAFGPQARTWLFDAGFLKEDDLQPDDRTWVTLDTEAALARLGLMDDEQLMASPWLGADPQLFEIVMQVEHPESAFLLGYVGEHHPDPKVRKEARTTLYRLRSRGTNAKG</sequence>
<reference evidence="1 2" key="1">
    <citation type="submission" date="2018-04" db="EMBL/GenBank/DDBJ databases">
        <title>Novel actinobacteria from marine sediment.</title>
        <authorList>
            <person name="Ng Z.Y."/>
            <person name="Tan G.Y.A."/>
        </authorList>
    </citation>
    <scope>NUCLEOTIDE SEQUENCE [LARGE SCALE GENOMIC DNA]</scope>
    <source>
        <strain evidence="1 2">TPS81</strain>
    </source>
</reference>
<evidence type="ECO:0000313" key="1">
    <source>
        <dbReference type="EMBL" id="RCV62526.1"/>
    </source>
</evidence>
<dbReference type="EMBL" id="QEIN01000003">
    <property type="protein sequence ID" value="RCV62526.1"/>
    <property type="molecule type" value="Genomic_DNA"/>
</dbReference>
<dbReference type="AlphaFoldDB" id="A0A368TC21"/>
<gene>
    <name evidence="1" type="ORF">DEF24_00690</name>
</gene>
<comment type="caution">
    <text evidence="1">The sequence shown here is derived from an EMBL/GenBank/DDBJ whole genome shotgun (WGS) entry which is preliminary data.</text>
</comment>
<organism evidence="1 2">
    <name type="scientific">Marinitenerispora sediminis</name>
    <dbReference type="NCBI Taxonomy" id="1931232"/>
    <lineage>
        <taxon>Bacteria</taxon>
        <taxon>Bacillati</taxon>
        <taxon>Actinomycetota</taxon>
        <taxon>Actinomycetes</taxon>
        <taxon>Streptosporangiales</taxon>
        <taxon>Nocardiopsidaceae</taxon>
        <taxon>Marinitenerispora</taxon>
    </lineage>
</organism>
<name>A0A368TC21_9ACTN</name>
<keyword evidence="2" id="KW-1185">Reference proteome</keyword>